<dbReference type="GO" id="GO:0006260">
    <property type="term" value="P:DNA replication"/>
    <property type="evidence" value="ECO:0007669"/>
    <property type="project" value="InterPro"/>
</dbReference>
<dbReference type="PANTHER" id="PTHR15114:SF1">
    <property type="entry name" value="REPLICATION PROTEIN A 14 KDA SUBUNIT"/>
    <property type="match status" value="1"/>
</dbReference>
<dbReference type="CDD" id="cd04479">
    <property type="entry name" value="RPA3"/>
    <property type="match status" value="1"/>
</dbReference>
<dbReference type="GO" id="GO:0006289">
    <property type="term" value="P:nucleotide-excision repair"/>
    <property type="evidence" value="ECO:0007669"/>
    <property type="project" value="TreeGrafter"/>
</dbReference>
<name>A0AAD9KC64_RIDPI</name>
<reference evidence="4" key="1">
    <citation type="journal article" date="2023" name="Mol. Biol. Evol.">
        <title>Third-Generation Sequencing Reveals the Adaptive Role of the Epigenome in Three Deep-Sea Polychaetes.</title>
        <authorList>
            <person name="Perez M."/>
            <person name="Aroh O."/>
            <person name="Sun Y."/>
            <person name="Lan Y."/>
            <person name="Juniper S.K."/>
            <person name="Young C.R."/>
            <person name="Angers B."/>
            <person name="Qian P.Y."/>
        </authorList>
    </citation>
    <scope>NUCLEOTIDE SEQUENCE</scope>
    <source>
        <strain evidence="4">R07B-5</strain>
    </source>
</reference>
<dbReference type="GO" id="GO:0000724">
    <property type="term" value="P:double-strand break repair via homologous recombination"/>
    <property type="evidence" value="ECO:0007669"/>
    <property type="project" value="TreeGrafter"/>
</dbReference>
<dbReference type="EMBL" id="JAODUO010001248">
    <property type="protein sequence ID" value="KAK2167985.1"/>
    <property type="molecule type" value="Genomic_DNA"/>
</dbReference>
<keyword evidence="5" id="KW-1185">Reference proteome</keyword>
<evidence type="ECO:0000313" key="5">
    <source>
        <dbReference type="Proteomes" id="UP001209878"/>
    </source>
</evidence>
<sequence>MDLNQPRQRVNASMIPGLQGNGVCILGKAHHADPSGMSFRLTASDDQDVVVRMTEPLQEDIQGLVEVQGSVNERNEVVCQSYILFPGENTENFDMTLYNKAIQLMKQVPTSS</sequence>
<dbReference type="Gene3D" id="2.40.50.140">
    <property type="entry name" value="Nucleic acid-binding proteins"/>
    <property type="match status" value="1"/>
</dbReference>
<dbReference type="GO" id="GO:0003684">
    <property type="term" value="F:damaged DNA binding"/>
    <property type="evidence" value="ECO:0007669"/>
    <property type="project" value="TreeGrafter"/>
</dbReference>
<dbReference type="FunFam" id="2.40.50.140:FF:000395">
    <property type="entry name" value="Replication protein A3"/>
    <property type="match status" value="1"/>
</dbReference>
<evidence type="ECO:0000256" key="2">
    <source>
        <dbReference type="ARBA" id="ARBA00009761"/>
    </source>
</evidence>
<dbReference type="AlphaFoldDB" id="A0AAD9KC64"/>
<dbReference type="PANTHER" id="PTHR15114">
    <property type="entry name" value="REPLICATION PROTEIN A3"/>
    <property type="match status" value="1"/>
</dbReference>
<dbReference type="GO" id="GO:0006298">
    <property type="term" value="P:mismatch repair"/>
    <property type="evidence" value="ECO:0007669"/>
    <property type="project" value="TreeGrafter"/>
</dbReference>
<accession>A0AAD9KC64</accession>
<comment type="similarity">
    <text evidence="2">Belongs to the replication factor A protein 3 family.</text>
</comment>
<comment type="caution">
    <text evidence="4">The sequence shown here is derived from an EMBL/GenBank/DDBJ whole genome shotgun (WGS) entry which is preliminary data.</text>
</comment>
<dbReference type="GO" id="GO:0035861">
    <property type="term" value="C:site of double-strand break"/>
    <property type="evidence" value="ECO:0007669"/>
    <property type="project" value="TreeGrafter"/>
</dbReference>
<comment type="subcellular location">
    <subcellularLocation>
        <location evidence="1">Nucleus</location>
    </subcellularLocation>
</comment>
<dbReference type="InterPro" id="IPR013970">
    <property type="entry name" value="Rfa2"/>
</dbReference>
<gene>
    <name evidence="4" type="ORF">NP493_1249g00033</name>
</gene>
<dbReference type="SUPFAM" id="SSF50249">
    <property type="entry name" value="Nucleic acid-binding proteins"/>
    <property type="match status" value="1"/>
</dbReference>
<dbReference type="GO" id="GO:0006284">
    <property type="term" value="P:base-excision repair"/>
    <property type="evidence" value="ECO:0007669"/>
    <property type="project" value="TreeGrafter"/>
</dbReference>
<keyword evidence="3" id="KW-0539">Nucleus</keyword>
<evidence type="ECO:0000313" key="4">
    <source>
        <dbReference type="EMBL" id="KAK2167985.1"/>
    </source>
</evidence>
<proteinExistence type="inferred from homology"/>
<protein>
    <recommendedName>
        <fullName evidence="6">Replication factor A protein 3</fullName>
    </recommendedName>
</protein>
<dbReference type="Pfam" id="PF08661">
    <property type="entry name" value="Rep_fac-A_3"/>
    <property type="match status" value="1"/>
</dbReference>
<dbReference type="GO" id="GO:0005662">
    <property type="term" value="C:DNA replication factor A complex"/>
    <property type="evidence" value="ECO:0007669"/>
    <property type="project" value="TreeGrafter"/>
</dbReference>
<dbReference type="GO" id="GO:0003697">
    <property type="term" value="F:single-stranded DNA binding"/>
    <property type="evidence" value="ECO:0007669"/>
    <property type="project" value="TreeGrafter"/>
</dbReference>
<organism evidence="4 5">
    <name type="scientific">Ridgeia piscesae</name>
    <name type="common">Tubeworm</name>
    <dbReference type="NCBI Taxonomy" id="27915"/>
    <lineage>
        <taxon>Eukaryota</taxon>
        <taxon>Metazoa</taxon>
        <taxon>Spiralia</taxon>
        <taxon>Lophotrochozoa</taxon>
        <taxon>Annelida</taxon>
        <taxon>Polychaeta</taxon>
        <taxon>Sedentaria</taxon>
        <taxon>Canalipalpata</taxon>
        <taxon>Sabellida</taxon>
        <taxon>Siboglinidae</taxon>
        <taxon>Ridgeia</taxon>
    </lineage>
</organism>
<dbReference type="Proteomes" id="UP001209878">
    <property type="component" value="Unassembled WGS sequence"/>
</dbReference>
<evidence type="ECO:0008006" key="6">
    <source>
        <dbReference type="Google" id="ProtNLM"/>
    </source>
</evidence>
<evidence type="ECO:0000256" key="3">
    <source>
        <dbReference type="ARBA" id="ARBA00023242"/>
    </source>
</evidence>
<evidence type="ECO:0000256" key="1">
    <source>
        <dbReference type="ARBA" id="ARBA00004123"/>
    </source>
</evidence>
<dbReference type="InterPro" id="IPR012340">
    <property type="entry name" value="NA-bd_OB-fold"/>
</dbReference>